<organism evidence="6 7">
    <name type="scientific">Taibaiella chishuiensis</name>
    <dbReference type="NCBI Taxonomy" id="1434707"/>
    <lineage>
        <taxon>Bacteria</taxon>
        <taxon>Pseudomonadati</taxon>
        <taxon>Bacteroidota</taxon>
        <taxon>Chitinophagia</taxon>
        <taxon>Chitinophagales</taxon>
        <taxon>Chitinophagaceae</taxon>
        <taxon>Taibaiella</taxon>
    </lineage>
</organism>
<dbReference type="CDD" id="cd03467">
    <property type="entry name" value="Rieske"/>
    <property type="match status" value="1"/>
</dbReference>
<keyword evidence="1" id="KW-0001">2Fe-2S</keyword>
<protein>
    <submittedName>
        <fullName evidence="6">Secreted protein</fullName>
    </submittedName>
</protein>
<proteinExistence type="predicted"/>
<accession>A0A2P8DA74</accession>
<evidence type="ECO:0000256" key="2">
    <source>
        <dbReference type="ARBA" id="ARBA00022723"/>
    </source>
</evidence>
<dbReference type="AlphaFoldDB" id="A0A2P8DA74"/>
<dbReference type="OrthoDB" id="165343at2"/>
<name>A0A2P8DA74_9BACT</name>
<keyword evidence="2" id="KW-0479">Metal-binding</keyword>
<keyword evidence="4" id="KW-0411">Iron-sulfur</keyword>
<dbReference type="InterPro" id="IPR019546">
    <property type="entry name" value="TAT_signal_bac_arc"/>
</dbReference>
<dbReference type="InterPro" id="IPR017941">
    <property type="entry name" value="Rieske_2Fe-2S"/>
</dbReference>
<evidence type="ECO:0000313" key="6">
    <source>
        <dbReference type="EMBL" id="PSK94112.1"/>
    </source>
</evidence>
<dbReference type="Proteomes" id="UP000240572">
    <property type="component" value="Unassembled WGS sequence"/>
</dbReference>
<keyword evidence="3" id="KW-0408">Iron</keyword>
<evidence type="ECO:0000256" key="4">
    <source>
        <dbReference type="ARBA" id="ARBA00023014"/>
    </source>
</evidence>
<evidence type="ECO:0000259" key="5">
    <source>
        <dbReference type="PROSITE" id="PS51296"/>
    </source>
</evidence>
<dbReference type="GO" id="GO:0051537">
    <property type="term" value="F:2 iron, 2 sulfur cluster binding"/>
    <property type="evidence" value="ECO:0007669"/>
    <property type="project" value="UniProtKB-KW"/>
</dbReference>
<dbReference type="InterPro" id="IPR036922">
    <property type="entry name" value="Rieske_2Fe-2S_sf"/>
</dbReference>
<keyword evidence="7" id="KW-1185">Reference proteome</keyword>
<dbReference type="EMBL" id="PYGD01000001">
    <property type="protein sequence ID" value="PSK94112.1"/>
    <property type="molecule type" value="Genomic_DNA"/>
</dbReference>
<dbReference type="Pfam" id="PF00355">
    <property type="entry name" value="Rieske"/>
    <property type="match status" value="1"/>
</dbReference>
<evidence type="ECO:0000313" key="7">
    <source>
        <dbReference type="Proteomes" id="UP000240572"/>
    </source>
</evidence>
<feature type="domain" description="Rieske" evidence="5">
    <location>
        <begin position="49"/>
        <end position="141"/>
    </location>
</feature>
<evidence type="ECO:0000256" key="1">
    <source>
        <dbReference type="ARBA" id="ARBA00022714"/>
    </source>
</evidence>
<dbReference type="Gene3D" id="2.102.10.10">
    <property type="entry name" value="Rieske [2Fe-2S] iron-sulphur domain"/>
    <property type="match status" value="1"/>
</dbReference>
<dbReference type="NCBIfam" id="TIGR01409">
    <property type="entry name" value="TAT_signal_seq"/>
    <property type="match status" value="1"/>
</dbReference>
<dbReference type="GO" id="GO:0046872">
    <property type="term" value="F:metal ion binding"/>
    <property type="evidence" value="ECO:0007669"/>
    <property type="project" value="UniProtKB-KW"/>
</dbReference>
<sequence>MDRRKFLKDTCGACAAVSIGLILGSSLLESCGSTGLSVLKTSATGNKVSLPLQTFDQGNFKLVRVNNYSFDIAVQKLEDGSFRALVLMCTHAKHPLTKAGSGYFCTLHGSKFSESGKVEKGPASRPLLHLPAEVQDGNLVVTLTTV</sequence>
<reference evidence="6 7" key="1">
    <citation type="submission" date="2018-03" db="EMBL/GenBank/DDBJ databases">
        <title>Genomic Encyclopedia of Type Strains, Phase III (KMG-III): the genomes of soil and plant-associated and newly described type strains.</title>
        <authorList>
            <person name="Whitman W."/>
        </authorList>
    </citation>
    <scope>NUCLEOTIDE SEQUENCE [LARGE SCALE GENOMIC DNA]</scope>
    <source>
        <strain evidence="6 7">CGMCC 1.12700</strain>
    </source>
</reference>
<dbReference type="RefSeq" id="WP_106522015.1">
    <property type="nucleotide sequence ID" value="NZ_PYGD01000001.1"/>
</dbReference>
<dbReference type="PROSITE" id="PS51296">
    <property type="entry name" value="RIESKE"/>
    <property type="match status" value="1"/>
</dbReference>
<comment type="caution">
    <text evidence="6">The sequence shown here is derived from an EMBL/GenBank/DDBJ whole genome shotgun (WGS) entry which is preliminary data.</text>
</comment>
<evidence type="ECO:0000256" key="3">
    <source>
        <dbReference type="ARBA" id="ARBA00023004"/>
    </source>
</evidence>
<dbReference type="SUPFAM" id="SSF50022">
    <property type="entry name" value="ISP domain"/>
    <property type="match status" value="1"/>
</dbReference>
<gene>
    <name evidence="6" type="ORF">B0I18_101263</name>
</gene>